<evidence type="ECO:0000256" key="1">
    <source>
        <dbReference type="ARBA" id="ARBA00004202"/>
    </source>
</evidence>
<evidence type="ECO:0000256" key="3">
    <source>
        <dbReference type="ARBA" id="ARBA00022448"/>
    </source>
</evidence>
<gene>
    <name evidence="10" type="ORF">FY536_05735</name>
</gene>
<reference evidence="10 11" key="1">
    <citation type="submission" date="2019-08" db="EMBL/GenBank/DDBJ databases">
        <authorList>
            <person name="Chang H.C."/>
            <person name="Mun S.Y."/>
        </authorList>
    </citation>
    <scope>NUCLEOTIDE SEQUENCE [LARGE SCALE GENOMIC DNA]</scope>
    <source>
        <strain evidence="10 11">SK</strain>
    </source>
</reference>
<sequence>MTLLKINDLTFTYPNDAKPVLNQVNWNLEPHSFNLLSGPSGAGKSTLLRLMAGLERPQSGTITIDQYPIHTVVPFERAKHVALLFQNPSRQFTMQTAQEELQFALENLQTPQAQIKPRIEKVLTALNLTDIADRPLLHLSGGEQQKAALAIILAMDTNIIVLDEPFANVDPDARLSLLKTLKQIQLEQDKTIIITDHDLNNYQQIIDHHYQLTSAGELIISKSNQLMTAPPVIFKKRTNLINRSLSWTDLSITQAKKTLLKPNSFTLPAASIGLLSGQNGSGKSTLLQTISRQRPLNGTLTWDGQSHLKDWSSFVGYGFQTASNQFITMTPAEEFSISLKISQQAEYWTPTFINSCIEQLQLTEVLNHSVYQLSGGQQKKVQTLALLILGLPVLLLDEPLAGLDLQSIKTIMDIMQKYIKSTQTSILMISHQRHGLEAFIDYELNLTQQTLINPAERGA</sequence>
<dbReference type="GO" id="GO:0016887">
    <property type="term" value="F:ATP hydrolysis activity"/>
    <property type="evidence" value="ECO:0007669"/>
    <property type="project" value="InterPro"/>
</dbReference>
<evidence type="ECO:0000313" key="11">
    <source>
        <dbReference type="Proteomes" id="UP000516446"/>
    </source>
</evidence>
<dbReference type="GO" id="GO:0042626">
    <property type="term" value="F:ATPase-coupled transmembrane transporter activity"/>
    <property type="evidence" value="ECO:0007669"/>
    <property type="project" value="TreeGrafter"/>
</dbReference>
<dbReference type="InterPro" id="IPR050095">
    <property type="entry name" value="ECF_ABC_transporter_ATP-bd"/>
</dbReference>
<dbReference type="InterPro" id="IPR003439">
    <property type="entry name" value="ABC_transporter-like_ATP-bd"/>
</dbReference>
<dbReference type="Gene3D" id="3.40.50.300">
    <property type="entry name" value="P-loop containing nucleotide triphosphate hydrolases"/>
    <property type="match status" value="2"/>
</dbReference>
<dbReference type="EMBL" id="CP043431">
    <property type="protein sequence ID" value="QNT64787.1"/>
    <property type="molecule type" value="Genomic_DNA"/>
</dbReference>
<name>A0A7H1MMV1_9LACO</name>
<feature type="domain" description="ABC transporter" evidence="9">
    <location>
        <begin position="245"/>
        <end position="459"/>
    </location>
</feature>
<dbReference type="InterPro" id="IPR003593">
    <property type="entry name" value="AAA+_ATPase"/>
</dbReference>
<dbReference type="CDD" id="cd03225">
    <property type="entry name" value="ABC_cobalt_CbiO_domain1"/>
    <property type="match status" value="1"/>
</dbReference>
<evidence type="ECO:0000256" key="7">
    <source>
        <dbReference type="ARBA" id="ARBA00022967"/>
    </source>
</evidence>
<dbReference type="PANTHER" id="PTHR43553">
    <property type="entry name" value="HEAVY METAL TRANSPORTER"/>
    <property type="match status" value="1"/>
</dbReference>
<evidence type="ECO:0000259" key="9">
    <source>
        <dbReference type="PROSITE" id="PS50893"/>
    </source>
</evidence>
<dbReference type="PROSITE" id="PS50893">
    <property type="entry name" value="ABC_TRANSPORTER_2"/>
    <property type="match status" value="2"/>
</dbReference>
<dbReference type="RefSeq" id="WP_104914652.1">
    <property type="nucleotide sequence ID" value="NZ_CP026847.1"/>
</dbReference>
<dbReference type="InterPro" id="IPR027417">
    <property type="entry name" value="P-loop_NTPase"/>
</dbReference>
<dbReference type="PANTHER" id="PTHR43553:SF27">
    <property type="entry name" value="ENERGY-COUPLING FACTOR TRANSPORTER ATP-BINDING PROTEIN ECFA2"/>
    <property type="match status" value="1"/>
</dbReference>
<dbReference type="InterPro" id="IPR015856">
    <property type="entry name" value="ABC_transpr_CbiO/EcfA_su"/>
</dbReference>
<dbReference type="Pfam" id="PF00005">
    <property type="entry name" value="ABC_tran"/>
    <property type="match status" value="2"/>
</dbReference>
<keyword evidence="3" id="KW-0813">Transport</keyword>
<dbReference type="GO" id="GO:0043190">
    <property type="term" value="C:ATP-binding cassette (ABC) transporter complex"/>
    <property type="evidence" value="ECO:0007669"/>
    <property type="project" value="TreeGrafter"/>
</dbReference>
<keyword evidence="8" id="KW-0472">Membrane</keyword>
<keyword evidence="7" id="KW-1278">Translocase</keyword>
<dbReference type="SMART" id="SM00382">
    <property type="entry name" value="AAA"/>
    <property type="match status" value="2"/>
</dbReference>
<protein>
    <submittedName>
        <fullName evidence="10">ATP-binding cassette domain-containing protein</fullName>
    </submittedName>
</protein>
<dbReference type="Proteomes" id="UP000516446">
    <property type="component" value="Chromosome"/>
</dbReference>
<evidence type="ECO:0000256" key="2">
    <source>
        <dbReference type="ARBA" id="ARBA00005417"/>
    </source>
</evidence>
<keyword evidence="4" id="KW-1003">Cell membrane</keyword>
<evidence type="ECO:0000256" key="8">
    <source>
        <dbReference type="ARBA" id="ARBA00023136"/>
    </source>
</evidence>
<keyword evidence="11" id="KW-1185">Reference proteome</keyword>
<organism evidence="10 11">
    <name type="scientific">Weissella koreensis</name>
    <dbReference type="NCBI Taxonomy" id="165096"/>
    <lineage>
        <taxon>Bacteria</taxon>
        <taxon>Bacillati</taxon>
        <taxon>Bacillota</taxon>
        <taxon>Bacilli</taxon>
        <taxon>Lactobacillales</taxon>
        <taxon>Lactobacillaceae</taxon>
        <taxon>Weissella</taxon>
    </lineage>
</organism>
<keyword evidence="5" id="KW-0547">Nucleotide-binding</keyword>
<dbReference type="GO" id="GO:0005524">
    <property type="term" value="F:ATP binding"/>
    <property type="evidence" value="ECO:0007669"/>
    <property type="project" value="UniProtKB-KW"/>
</dbReference>
<evidence type="ECO:0000256" key="5">
    <source>
        <dbReference type="ARBA" id="ARBA00022741"/>
    </source>
</evidence>
<evidence type="ECO:0000313" key="10">
    <source>
        <dbReference type="EMBL" id="QNT64787.1"/>
    </source>
</evidence>
<comment type="subcellular location">
    <subcellularLocation>
        <location evidence="1">Cell membrane</location>
        <topology evidence="1">Peripheral membrane protein</topology>
    </subcellularLocation>
</comment>
<dbReference type="SUPFAM" id="SSF52540">
    <property type="entry name" value="P-loop containing nucleoside triphosphate hydrolases"/>
    <property type="match status" value="2"/>
</dbReference>
<dbReference type="AlphaFoldDB" id="A0A7H1MMV1"/>
<proteinExistence type="inferred from homology"/>
<dbReference type="PROSITE" id="PS00211">
    <property type="entry name" value="ABC_TRANSPORTER_1"/>
    <property type="match status" value="1"/>
</dbReference>
<dbReference type="InterPro" id="IPR017871">
    <property type="entry name" value="ABC_transporter-like_CS"/>
</dbReference>
<keyword evidence="6 10" id="KW-0067">ATP-binding</keyword>
<feature type="domain" description="ABC transporter" evidence="9">
    <location>
        <begin position="4"/>
        <end position="239"/>
    </location>
</feature>
<accession>A0A7H1MMV1</accession>
<evidence type="ECO:0000256" key="6">
    <source>
        <dbReference type="ARBA" id="ARBA00022840"/>
    </source>
</evidence>
<comment type="similarity">
    <text evidence="2">Belongs to the ABC transporter superfamily.</text>
</comment>
<evidence type="ECO:0000256" key="4">
    <source>
        <dbReference type="ARBA" id="ARBA00022475"/>
    </source>
</evidence>